<protein>
    <recommendedName>
        <fullName evidence="7">Histidine kinase</fullName>
    </recommendedName>
</protein>
<dbReference type="Proteomes" id="UP000321058">
    <property type="component" value="Unassembled WGS sequence"/>
</dbReference>
<evidence type="ECO:0000256" key="1">
    <source>
        <dbReference type="ARBA" id="ARBA00023122"/>
    </source>
</evidence>
<dbReference type="Pfam" id="PF00571">
    <property type="entry name" value="CBS"/>
    <property type="match status" value="2"/>
</dbReference>
<dbReference type="Gene3D" id="3.30.1340.30">
    <property type="match status" value="1"/>
</dbReference>
<gene>
    <name evidence="5" type="ORF">RSO01_71170</name>
</gene>
<dbReference type="OrthoDB" id="9807125at2"/>
<name>A0A512NLX5_9HYPH</name>
<dbReference type="InterPro" id="IPR007055">
    <property type="entry name" value="BON_dom"/>
</dbReference>
<evidence type="ECO:0000313" key="6">
    <source>
        <dbReference type="Proteomes" id="UP000321058"/>
    </source>
</evidence>
<feature type="domain" description="CBS" evidence="4">
    <location>
        <begin position="6"/>
        <end position="64"/>
    </location>
</feature>
<dbReference type="PROSITE" id="PS51371">
    <property type="entry name" value="CBS"/>
    <property type="match status" value="2"/>
</dbReference>
<dbReference type="EMBL" id="BKAJ01000145">
    <property type="protein sequence ID" value="GEP59951.1"/>
    <property type="molecule type" value="Genomic_DNA"/>
</dbReference>
<dbReference type="PROSITE" id="PS50914">
    <property type="entry name" value="BON"/>
    <property type="match status" value="1"/>
</dbReference>
<accession>A0A512NLX5</accession>
<keyword evidence="1 2" id="KW-0129">CBS domain</keyword>
<reference evidence="5 6" key="1">
    <citation type="submission" date="2019-07" db="EMBL/GenBank/DDBJ databases">
        <title>Whole genome shotgun sequence of Reyranella soli NBRC 108950.</title>
        <authorList>
            <person name="Hosoyama A."/>
            <person name="Uohara A."/>
            <person name="Ohji S."/>
            <person name="Ichikawa N."/>
        </authorList>
    </citation>
    <scope>NUCLEOTIDE SEQUENCE [LARGE SCALE GENOMIC DNA]</scope>
    <source>
        <strain evidence="5 6">NBRC 108950</strain>
    </source>
</reference>
<dbReference type="PANTHER" id="PTHR43080:SF26">
    <property type="entry name" value="REGULATORY PROTEIN"/>
    <property type="match status" value="1"/>
</dbReference>
<dbReference type="SMART" id="SM00116">
    <property type="entry name" value="CBS"/>
    <property type="match status" value="2"/>
</dbReference>
<organism evidence="5 6">
    <name type="scientific">Reyranella soli</name>
    <dbReference type="NCBI Taxonomy" id="1230389"/>
    <lineage>
        <taxon>Bacteria</taxon>
        <taxon>Pseudomonadati</taxon>
        <taxon>Pseudomonadota</taxon>
        <taxon>Alphaproteobacteria</taxon>
        <taxon>Hyphomicrobiales</taxon>
        <taxon>Reyranellaceae</taxon>
        <taxon>Reyranella</taxon>
    </lineage>
</organism>
<dbReference type="CDD" id="cd04586">
    <property type="entry name" value="CBS_pair_BON_assoc"/>
    <property type="match status" value="1"/>
</dbReference>
<evidence type="ECO:0000259" key="3">
    <source>
        <dbReference type="PROSITE" id="PS50914"/>
    </source>
</evidence>
<dbReference type="Gene3D" id="3.10.580.10">
    <property type="entry name" value="CBS-domain"/>
    <property type="match status" value="1"/>
</dbReference>
<dbReference type="AlphaFoldDB" id="A0A512NLX5"/>
<dbReference type="RefSeq" id="WP_147155322.1">
    <property type="nucleotide sequence ID" value="NZ_BKAJ01000145.1"/>
</dbReference>
<comment type="caution">
    <text evidence="5">The sequence shown here is derived from an EMBL/GenBank/DDBJ whole genome shotgun (WGS) entry which is preliminary data.</text>
</comment>
<dbReference type="InterPro" id="IPR046342">
    <property type="entry name" value="CBS_dom_sf"/>
</dbReference>
<dbReference type="PIRSF" id="PIRSF036990">
    <property type="entry name" value="UCP036990_CBS_BON"/>
    <property type="match status" value="1"/>
</dbReference>
<dbReference type="SUPFAM" id="SSF54631">
    <property type="entry name" value="CBS-domain pair"/>
    <property type="match status" value="1"/>
</dbReference>
<feature type="domain" description="BON" evidence="3">
    <location>
        <begin position="153"/>
        <end position="221"/>
    </location>
</feature>
<dbReference type="Pfam" id="PF04972">
    <property type="entry name" value="BON"/>
    <property type="match status" value="1"/>
</dbReference>
<dbReference type="PANTHER" id="PTHR43080">
    <property type="entry name" value="CBS DOMAIN-CONTAINING PROTEIN CBSX3, MITOCHONDRIAL"/>
    <property type="match status" value="1"/>
</dbReference>
<feature type="domain" description="CBS" evidence="4">
    <location>
        <begin position="87"/>
        <end position="143"/>
    </location>
</feature>
<dbReference type="InterPro" id="IPR000644">
    <property type="entry name" value="CBS_dom"/>
</dbReference>
<evidence type="ECO:0000259" key="4">
    <source>
        <dbReference type="PROSITE" id="PS51371"/>
    </source>
</evidence>
<evidence type="ECO:0000313" key="5">
    <source>
        <dbReference type="EMBL" id="GEP59951.1"/>
    </source>
</evidence>
<evidence type="ECO:0008006" key="7">
    <source>
        <dbReference type="Google" id="ProtNLM"/>
    </source>
</evidence>
<dbReference type="InterPro" id="IPR017080">
    <property type="entry name" value="UCP036990_CBS_BON"/>
</dbReference>
<sequence>MRAKNVMSRPVTIKADATLRDAARVLVNSRFSALPVVDEKGAMIGIVSEVDLIRRVVGDEGDPTQLHAHLGDPDSQPALAAPVVEVMTREVITADAETLLEDVATLILKHQKKRIPIVRDSGVVGIVSRTDLVKAMLSHGAPITQPAAESPKTDGALRRQVADAIHKLNIPLGGSFDVVVRDGSAHLWGQVASVEEDRACEFAAAQVPGVTGVMSHMQVVGPHLR</sequence>
<dbReference type="InterPro" id="IPR051257">
    <property type="entry name" value="Diverse_CBS-Domain"/>
</dbReference>
<evidence type="ECO:0000256" key="2">
    <source>
        <dbReference type="PROSITE-ProRule" id="PRU00703"/>
    </source>
</evidence>
<proteinExistence type="predicted"/>
<keyword evidence="6" id="KW-1185">Reference proteome</keyword>